<keyword evidence="1" id="KW-0175">Coiled coil</keyword>
<dbReference type="Proteomes" id="UP000015354">
    <property type="component" value="Unassembled WGS sequence"/>
</dbReference>
<reference evidence="3" key="2">
    <citation type="submission" date="2013-03" db="EMBL/GenBank/DDBJ databases">
        <authorList>
            <person name="Motta M.C.M."/>
            <person name="Martins A.C.A."/>
            <person name="Preta C.M.C.C."/>
            <person name="Silva R."/>
            <person name="de Souza S.S."/>
            <person name="Klein C.C."/>
            <person name="de Almeida L.G.P."/>
            <person name="Cunha O.L."/>
            <person name="Colabardini A.C."/>
            <person name="Lima B.A."/>
            <person name="Machado C.R."/>
            <person name="Soares C.M.A."/>
            <person name="de Menezes C.B.A."/>
            <person name="Bartolomeu D.C."/>
            <person name="Grisard E.C."/>
            <person name="Fantinatti-Garboggini F."/>
            <person name="Rodrigues-Luiz G.F."/>
            <person name="Wagner G."/>
            <person name="Goldman G.H."/>
            <person name="Fietto J.L.R."/>
            <person name="Ciapina L.P."/>
            <person name="Brocchi M."/>
            <person name="Elias M.C."/>
            <person name="Goldman M.H.S."/>
            <person name="Sagot M.-F."/>
            <person name="Pereira M."/>
            <person name="Stoco P.H."/>
            <person name="Teixeira S.M.R."/>
            <person name="de Mendonca-Neto R.P."/>
            <person name="Maciel T.E.F."/>
            <person name="Mendes T.A.O."/>
            <person name="Urmenyi T.P."/>
            <person name="Teixeira M.M.G."/>
            <person name="de Camargo E.F.P."/>
            <person name="de Sousa W."/>
            <person name="Schenkman S."/>
            <person name="de Vasconcelos A.T.R."/>
        </authorList>
    </citation>
    <scope>NUCLEOTIDE SEQUENCE</scope>
</reference>
<comment type="caution">
    <text evidence="3">The sequence shown here is derived from an EMBL/GenBank/DDBJ whole genome shotgun (WGS) entry which is preliminary data.</text>
</comment>
<sequence length="161" mass="18734">MSAKKGKKAVPIEEVIEAKKGQVEALRQQCYAVEKMLGISSDQMKRVQVEYNDSVRQTAITEEKIADLDHSLDEHVKFMQRLSTTNAEQLKQRYESTKNSVKDAERENEALRQKIKDMVSKKKEELRQCQEEVDREQHNIDERALHFGVLLKDRLAKVQHV</sequence>
<protein>
    <recommendedName>
        <fullName evidence="5">Coiled-coil domain-containing protein 153</fullName>
    </recommendedName>
</protein>
<evidence type="ECO:0000313" key="2">
    <source>
        <dbReference type="EMBL" id="EPY24038.1"/>
    </source>
</evidence>
<accession>S9VYN7</accession>
<evidence type="ECO:0000256" key="1">
    <source>
        <dbReference type="SAM" id="Coils"/>
    </source>
</evidence>
<dbReference type="EMBL" id="ATMH01002922">
    <property type="protein sequence ID" value="EPY32216.1"/>
    <property type="molecule type" value="Genomic_DNA"/>
</dbReference>
<dbReference type="OrthoDB" id="271688at2759"/>
<evidence type="ECO:0000313" key="4">
    <source>
        <dbReference type="Proteomes" id="UP000015354"/>
    </source>
</evidence>
<evidence type="ECO:0008006" key="5">
    <source>
        <dbReference type="Google" id="ProtNLM"/>
    </source>
</evidence>
<feature type="coiled-coil region" evidence="1">
    <location>
        <begin position="87"/>
        <end position="139"/>
    </location>
</feature>
<keyword evidence="4" id="KW-1185">Reference proteome</keyword>
<organism evidence="3 4">
    <name type="scientific">Strigomonas culicis</name>
    <dbReference type="NCBI Taxonomy" id="28005"/>
    <lineage>
        <taxon>Eukaryota</taxon>
        <taxon>Discoba</taxon>
        <taxon>Euglenozoa</taxon>
        <taxon>Kinetoplastea</taxon>
        <taxon>Metakinetoplastina</taxon>
        <taxon>Trypanosomatida</taxon>
        <taxon>Trypanosomatidae</taxon>
        <taxon>Strigomonadinae</taxon>
        <taxon>Strigomonas</taxon>
    </lineage>
</organism>
<dbReference type="AlphaFoldDB" id="S9VYN7"/>
<dbReference type="EMBL" id="ATMH01007350">
    <property type="protein sequence ID" value="EPY24038.1"/>
    <property type="molecule type" value="Genomic_DNA"/>
</dbReference>
<reference evidence="3 4" key="1">
    <citation type="journal article" date="2013" name="PLoS ONE">
        <title>Predicting the Proteins of Angomonas deanei, Strigomonas culicis and Their Respective Endosymbionts Reveals New Aspects of the Trypanosomatidae Family.</title>
        <authorList>
            <person name="Motta M.C."/>
            <person name="Martins A.C."/>
            <person name="de Souza S.S."/>
            <person name="Catta-Preta C.M."/>
            <person name="Silva R."/>
            <person name="Klein C.C."/>
            <person name="de Almeida L.G."/>
            <person name="de Lima Cunha O."/>
            <person name="Ciapina L.P."/>
            <person name="Brocchi M."/>
            <person name="Colabardini A.C."/>
            <person name="de Araujo Lima B."/>
            <person name="Machado C.R."/>
            <person name="de Almeida Soares C.M."/>
            <person name="Probst C.M."/>
            <person name="de Menezes C.B."/>
            <person name="Thompson C.E."/>
            <person name="Bartholomeu D.C."/>
            <person name="Gradia D.F."/>
            <person name="Pavoni D.P."/>
            <person name="Grisard E.C."/>
            <person name="Fantinatti-Garboggini F."/>
            <person name="Marchini F.K."/>
            <person name="Rodrigues-Luiz G.F."/>
            <person name="Wagner G."/>
            <person name="Goldman G.H."/>
            <person name="Fietto J.L."/>
            <person name="Elias M.C."/>
            <person name="Goldman M.H."/>
            <person name="Sagot M.F."/>
            <person name="Pereira M."/>
            <person name="Stoco P.H."/>
            <person name="de Mendonca-Neto R.P."/>
            <person name="Teixeira S.M."/>
            <person name="Maciel T.E."/>
            <person name="de Oliveira Mendes T.A."/>
            <person name="Urmenyi T.P."/>
            <person name="de Souza W."/>
            <person name="Schenkman S."/>
            <person name="de Vasconcelos A.T."/>
        </authorList>
    </citation>
    <scope>NUCLEOTIDE SEQUENCE [LARGE SCALE GENOMIC DNA]</scope>
</reference>
<proteinExistence type="predicted"/>
<gene>
    <name evidence="3" type="ORF">STCU_02922</name>
    <name evidence="2" type="ORF">STCU_07350</name>
</gene>
<evidence type="ECO:0000313" key="3">
    <source>
        <dbReference type="EMBL" id="EPY32216.1"/>
    </source>
</evidence>
<name>S9VYN7_9TRYP</name>